<dbReference type="EMBL" id="FLQU01000539">
    <property type="protein sequence ID" value="SBS87063.1"/>
    <property type="molecule type" value="Genomic_DNA"/>
</dbReference>
<gene>
    <name evidence="2" type="ORF">POVCU2_0040680</name>
</gene>
<dbReference type="Proteomes" id="UP000078560">
    <property type="component" value="Unassembled WGS sequence"/>
</dbReference>
<dbReference type="AlphaFoldDB" id="A0A1A8W5V7"/>
<evidence type="ECO:0000313" key="3">
    <source>
        <dbReference type="Proteomes" id="UP000078560"/>
    </source>
</evidence>
<feature type="domain" description="DUF4460" evidence="1">
    <location>
        <begin position="33"/>
        <end position="148"/>
    </location>
</feature>
<dbReference type="InterPro" id="IPR027986">
    <property type="entry name" value="TCAIM"/>
</dbReference>
<dbReference type="Pfam" id="PF14687">
    <property type="entry name" value="DUF4460"/>
    <property type="match status" value="1"/>
</dbReference>
<name>A0A1A8W5V7_PLAOA</name>
<dbReference type="PANTHER" id="PTHR31596:SF1">
    <property type="entry name" value="T-CELL ACTIVATION INHIBITOR, MITOCHONDRIAL"/>
    <property type="match status" value="1"/>
</dbReference>
<dbReference type="InterPro" id="IPR028031">
    <property type="entry name" value="DUF4460"/>
</dbReference>
<dbReference type="GO" id="GO:0005739">
    <property type="term" value="C:mitochondrion"/>
    <property type="evidence" value="ECO:0007669"/>
    <property type="project" value="TreeGrafter"/>
</dbReference>
<accession>A0A1A8W5V7</accession>
<evidence type="ECO:0000313" key="2">
    <source>
        <dbReference type="EMBL" id="SBS87063.1"/>
    </source>
</evidence>
<organism evidence="2 3">
    <name type="scientific">Plasmodium ovale curtisi</name>
    <dbReference type="NCBI Taxonomy" id="864141"/>
    <lineage>
        <taxon>Eukaryota</taxon>
        <taxon>Sar</taxon>
        <taxon>Alveolata</taxon>
        <taxon>Apicomplexa</taxon>
        <taxon>Aconoidasida</taxon>
        <taxon>Haemosporida</taxon>
        <taxon>Plasmodiidae</taxon>
        <taxon>Plasmodium</taxon>
        <taxon>Plasmodium (Plasmodium)</taxon>
    </lineage>
</organism>
<reference evidence="3" key="1">
    <citation type="submission" date="2016-05" db="EMBL/GenBank/DDBJ databases">
        <authorList>
            <person name="Naeem Raeece"/>
        </authorList>
    </citation>
    <scope>NUCLEOTIDE SEQUENCE [LARGE SCALE GENOMIC DNA]</scope>
</reference>
<dbReference type="PANTHER" id="PTHR31596">
    <property type="entry name" value="T-CELL ACTIVATION INHIBITOR, MITOCHONDRIAL"/>
    <property type="match status" value="1"/>
</dbReference>
<sequence>MLTKLVGSFERWCKYAPNKIQTFQLFSVRTYESSIFRKSVRKMLLFFYKEVHPDLTQNLPEELKKVNNESLSILNSYIDILSSSTKEENNIFVKKNLIFFKVFENSENKIIKGRYKNIVLKLQTVSNNASTEEKEKIVAQLIHDIKKSLEKIKDIKNTNCEDIEMDENIDNNFIYSKKKKENGINALWEDLMNYVKNKEALYQPCEEENALIQKRKNYFYYIKKKLQYKYERINNKKRRKEKIKNVNRIVTKIVQDKFPDFKKKKKDKKIVEQSYEIIQNGFDPNLIFFHKDIKDDDKKKKAIENLCGIYLVDDADKWLLENCLKLLKNHQVKIPLVIYLGKTISLSSSFGYIYVTYKSPKCTFVQCGVIPHKCACTCQGAHLPINFYVSDLFAFLENNLCEARRIREKVLKCFDSEFYPT</sequence>
<protein>
    <recommendedName>
        <fullName evidence="1">DUF4460 domain-containing protein</fullName>
    </recommendedName>
</protein>
<evidence type="ECO:0000259" key="1">
    <source>
        <dbReference type="Pfam" id="PF14687"/>
    </source>
</evidence>
<proteinExistence type="predicted"/>